<comment type="caution">
    <text evidence="3">The sequence shown here is derived from an EMBL/GenBank/DDBJ whole genome shotgun (WGS) entry which is preliminary data.</text>
</comment>
<dbReference type="PANTHER" id="PTHR33223">
    <property type="entry name" value="CCHC-TYPE DOMAIN-CONTAINING PROTEIN"/>
    <property type="match status" value="1"/>
</dbReference>
<keyword evidence="4" id="KW-1185">Reference proteome</keyword>
<feature type="compositionally biased region" description="Basic and acidic residues" evidence="1">
    <location>
        <begin position="710"/>
        <end position="730"/>
    </location>
</feature>
<gene>
    <name evidence="3" type="primary">A05p029360.1_BraROA</name>
    <name evidence="3" type="ORF">IGI04_019249</name>
</gene>
<dbReference type="Pfam" id="PF03732">
    <property type="entry name" value="Retrotrans_gag"/>
    <property type="match status" value="1"/>
</dbReference>
<name>A0ABQ7MHP1_BRACM</name>
<reference evidence="3 4" key="1">
    <citation type="submission" date="2021-03" db="EMBL/GenBank/DDBJ databases">
        <authorList>
            <person name="King G.J."/>
            <person name="Bancroft I."/>
            <person name="Baten A."/>
            <person name="Bloomfield J."/>
            <person name="Borpatragohain P."/>
            <person name="He Z."/>
            <person name="Irish N."/>
            <person name="Irwin J."/>
            <person name="Liu K."/>
            <person name="Mauleon R.P."/>
            <person name="Moore J."/>
            <person name="Morris R."/>
            <person name="Ostergaard L."/>
            <person name="Wang B."/>
            <person name="Wells R."/>
        </authorList>
    </citation>
    <scope>NUCLEOTIDE SEQUENCE [LARGE SCALE GENOMIC DNA]</scope>
    <source>
        <strain evidence="3">R-o-18</strain>
        <tissue evidence="3">Leaf</tissue>
    </source>
</reference>
<evidence type="ECO:0000313" key="4">
    <source>
        <dbReference type="Proteomes" id="UP000823674"/>
    </source>
</evidence>
<feature type="region of interest" description="Disordered" evidence="1">
    <location>
        <begin position="1"/>
        <end position="77"/>
    </location>
</feature>
<accession>A0ABQ7MHP1</accession>
<sequence length="817" mass="92972">MENIERDQPSIDGNTFPSSDDESEESTDTESPTSIDTAQPEAGKYSLTKPANEKVVQTELNGQTSNETSQTKQGTEIPVKENSTLTKGEDIKLSIQDYLDPGMTYSNRSAIKILGDDTKKSKFNADYYRMVRQNPFRGSFPEHPQDHIETLEELIPDEYDRCKLFSFSLEGEALRWLNCLATGSLTCWENIRRAFLREFFTDERYWKVRKQISTFRQGPRESFKNAWGRFRGYEFECPHHGYSEPQLLNIFYGGVNLSYKTTLDTASDENFITRNPEGARRLIKNMTTGRSYEKMDEEIEKTTNPKDNSDLLEIKNSLKSLHSFLQNKHRSDIAQIDENTLSDTNDYSDEETNCSDPSSIFHVESFTQAYDTALKSRTGRERFNIRQALTGNRKTKLEFYGKINMVYGELMEKADSLGELIRKLEGQVAEIATAIKRDAGCLPGRTDLNPRRQVSAVMLRSGKNLAAGTRNNSDVGKPDDADETGKSNSHPIFLDELDPNPSQDNRKTTTEKAKEKAIDLELEEYTEIDDEIDRQYGTDVDRPKTPTIDQQPEKPIDRRSTQPEHIIERVYRSLPPFPPKTQTKKSLENAICKKALDRISTLSYEKALRKKESRCPTKARNRSLRSDRARAKARSLRSDQAIIPLGRYRVTELSQARSLCSDRAIVPLGRYVATERSSRSVATDRAIVPLSRYVATELEPKLGRYVATERSSRSRPSDRPARSLRSDRARAKARSLRSDRAIVPLGHYVATELKPKLGRYVATEHLSRSITSIRHQSLHSRQNFECYLPKTVVSSVHVSCLSNSSIKLRGLKTAENS</sequence>
<proteinExistence type="predicted"/>
<evidence type="ECO:0000256" key="1">
    <source>
        <dbReference type="SAM" id="MobiDB-lite"/>
    </source>
</evidence>
<dbReference type="EMBL" id="JADBGQ010000005">
    <property type="protein sequence ID" value="KAG5397435.1"/>
    <property type="molecule type" value="Genomic_DNA"/>
</dbReference>
<protein>
    <recommendedName>
        <fullName evidence="2">Retrotransposon gag domain-containing protein</fullName>
    </recommendedName>
</protein>
<evidence type="ECO:0000259" key="2">
    <source>
        <dbReference type="Pfam" id="PF03732"/>
    </source>
</evidence>
<feature type="compositionally biased region" description="Basic and acidic residues" evidence="1">
    <location>
        <begin position="504"/>
        <end position="517"/>
    </location>
</feature>
<dbReference type="PANTHER" id="PTHR33223:SF6">
    <property type="entry name" value="CCHC-TYPE DOMAIN-CONTAINING PROTEIN"/>
    <property type="match status" value="1"/>
</dbReference>
<feature type="region of interest" description="Disordered" evidence="1">
    <location>
        <begin position="706"/>
        <end position="730"/>
    </location>
</feature>
<feature type="compositionally biased region" description="Acidic residues" evidence="1">
    <location>
        <begin position="19"/>
        <end position="28"/>
    </location>
</feature>
<evidence type="ECO:0000313" key="3">
    <source>
        <dbReference type="EMBL" id="KAG5397435.1"/>
    </source>
</evidence>
<feature type="region of interest" description="Disordered" evidence="1">
    <location>
        <begin position="459"/>
        <end position="517"/>
    </location>
</feature>
<dbReference type="Proteomes" id="UP000823674">
    <property type="component" value="Chromosome A05"/>
</dbReference>
<feature type="domain" description="Retrotransposon gag" evidence="2">
    <location>
        <begin position="163"/>
        <end position="256"/>
    </location>
</feature>
<dbReference type="InterPro" id="IPR005162">
    <property type="entry name" value="Retrotrans_gag_dom"/>
</dbReference>
<organism evidence="3 4">
    <name type="scientific">Brassica rapa subsp. trilocularis</name>
    <dbReference type="NCBI Taxonomy" id="1813537"/>
    <lineage>
        <taxon>Eukaryota</taxon>
        <taxon>Viridiplantae</taxon>
        <taxon>Streptophyta</taxon>
        <taxon>Embryophyta</taxon>
        <taxon>Tracheophyta</taxon>
        <taxon>Spermatophyta</taxon>
        <taxon>Magnoliopsida</taxon>
        <taxon>eudicotyledons</taxon>
        <taxon>Gunneridae</taxon>
        <taxon>Pentapetalae</taxon>
        <taxon>rosids</taxon>
        <taxon>malvids</taxon>
        <taxon>Brassicales</taxon>
        <taxon>Brassicaceae</taxon>
        <taxon>Brassiceae</taxon>
        <taxon>Brassica</taxon>
    </lineage>
</organism>
<feature type="compositionally biased region" description="Basic and acidic residues" evidence="1">
    <location>
        <begin position="533"/>
        <end position="544"/>
    </location>
</feature>
<feature type="compositionally biased region" description="Basic and acidic residues" evidence="1">
    <location>
        <begin position="476"/>
        <end position="485"/>
    </location>
</feature>
<feature type="region of interest" description="Disordered" evidence="1">
    <location>
        <begin position="529"/>
        <end position="559"/>
    </location>
</feature>
<feature type="compositionally biased region" description="Polar residues" evidence="1">
    <location>
        <begin position="58"/>
        <end position="74"/>
    </location>
</feature>